<evidence type="ECO:0000313" key="7">
    <source>
        <dbReference type="Proteomes" id="UP000324800"/>
    </source>
</evidence>
<dbReference type="EMBL" id="SNRW01002321">
    <property type="protein sequence ID" value="KAA6393164.1"/>
    <property type="molecule type" value="Genomic_DNA"/>
</dbReference>
<evidence type="ECO:0000256" key="4">
    <source>
        <dbReference type="PROSITE-ProRule" id="PRU00322"/>
    </source>
</evidence>
<dbReference type="AlphaFoldDB" id="A0A5J4WDU7"/>
<evidence type="ECO:0000256" key="3">
    <source>
        <dbReference type="ARBA" id="ARBA00022833"/>
    </source>
</evidence>
<feature type="domain" description="RanBP2-type" evidence="5">
    <location>
        <begin position="50"/>
        <end position="83"/>
    </location>
</feature>
<evidence type="ECO:0000256" key="2">
    <source>
        <dbReference type="ARBA" id="ARBA00022771"/>
    </source>
</evidence>
<feature type="domain" description="RanBP2-type" evidence="5">
    <location>
        <begin position="106"/>
        <end position="135"/>
    </location>
</feature>
<sequence length="182" mass="20505">MSRPGDWFCPQCQELNYSFRDVCFSCGVRKPGGRGRGGYEAPIYLPPNIAIGGISQEWLCAQCRTINSIQQAACIQCGAMRGSLTAAPIRQQTISPSFGQQPQEQREGDWYCSSCGNFNFAFRETCQNCPGKRSESNRIITLTNQQRIYEIKGKPGDWTCPNCKSYNYSFRSDCFRCGNKKQ</sequence>
<dbReference type="SUPFAM" id="SSF90209">
    <property type="entry name" value="Ran binding protein zinc finger-like"/>
    <property type="match status" value="3"/>
</dbReference>
<dbReference type="PROSITE" id="PS01358">
    <property type="entry name" value="ZF_RANBP2_1"/>
    <property type="match status" value="3"/>
</dbReference>
<dbReference type="GO" id="GO:0005737">
    <property type="term" value="C:cytoplasm"/>
    <property type="evidence" value="ECO:0007669"/>
    <property type="project" value="TreeGrafter"/>
</dbReference>
<feature type="domain" description="RanBP2-type" evidence="5">
    <location>
        <begin position="154"/>
        <end position="182"/>
    </location>
</feature>
<dbReference type="OrthoDB" id="448399at2759"/>
<organism evidence="6 7">
    <name type="scientific">Streblomastix strix</name>
    <dbReference type="NCBI Taxonomy" id="222440"/>
    <lineage>
        <taxon>Eukaryota</taxon>
        <taxon>Metamonada</taxon>
        <taxon>Preaxostyla</taxon>
        <taxon>Oxymonadida</taxon>
        <taxon>Streblomastigidae</taxon>
        <taxon>Streblomastix</taxon>
    </lineage>
</organism>
<dbReference type="InterPro" id="IPR001876">
    <property type="entry name" value="Znf_RanBP2"/>
</dbReference>
<keyword evidence="1" id="KW-0479">Metal-binding</keyword>
<dbReference type="PANTHER" id="PTHR23111">
    <property type="entry name" value="ZINC FINGER PROTEIN"/>
    <property type="match status" value="1"/>
</dbReference>
<gene>
    <name evidence="6" type="ORF">EZS28_011310</name>
</gene>
<dbReference type="PROSITE" id="PS50199">
    <property type="entry name" value="ZF_RANBP2_2"/>
    <property type="match status" value="4"/>
</dbReference>
<proteinExistence type="predicted"/>
<evidence type="ECO:0000313" key="6">
    <source>
        <dbReference type="EMBL" id="KAA6393164.1"/>
    </source>
</evidence>
<feature type="domain" description="RanBP2-type" evidence="5">
    <location>
        <begin position="3"/>
        <end position="32"/>
    </location>
</feature>
<dbReference type="SMART" id="SM00547">
    <property type="entry name" value="ZnF_RBZ"/>
    <property type="match status" value="4"/>
</dbReference>
<dbReference type="Gene3D" id="4.10.1060.10">
    <property type="entry name" value="Zinc finger, RanBP2-type"/>
    <property type="match status" value="3"/>
</dbReference>
<dbReference type="Pfam" id="PF00641">
    <property type="entry name" value="Zn_ribbon_RanBP"/>
    <property type="match status" value="3"/>
</dbReference>
<accession>A0A5J4WDU7</accession>
<protein>
    <recommendedName>
        <fullName evidence="5">RanBP2-type domain-containing protein</fullName>
    </recommendedName>
</protein>
<comment type="caution">
    <text evidence="6">The sequence shown here is derived from an EMBL/GenBank/DDBJ whole genome shotgun (WGS) entry which is preliminary data.</text>
</comment>
<keyword evidence="2 4" id="KW-0863">Zinc-finger</keyword>
<evidence type="ECO:0000256" key="1">
    <source>
        <dbReference type="ARBA" id="ARBA00022723"/>
    </source>
</evidence>
<keyword evidence="3" id="KW-0862">Zinc</keyword>
<dbReference type="InterPro" id="IPR036443">
    <property type="entry name" value="Znf_RanBP2_sf"/>
</dbReference>
<dbReference type="GO" id="GO:0003729">
    <property type="term" value="F:mRNA binding"/>
    <property type="evidence" value="ECO:0007669"/>
    <property type="project" value="TreeGrafter"/>
</dbReference>
<name>A0A5J4WDU7_9EUKA</name>
<dbReference type="GO" id="GO:0008270">
    <property type="term" value="F:zinc ion binding"/>
    <property type="evidence" value="ECO:0007669"/>
    <property type="project" value="UniProtKB-KW"/>
</dbReference>
<dbReference type="Proteomes" id="UP000324800">
    <property type="component" value="Unassembled WGS sequence"/>
</dbReference>
<evidence type="ECO:0000259" key="5">
    <source>
        <dbReference type="PROSITE" id="PS50199"/>
    </source>
</evidence>
<reference evidence="6 7" key="1">
    <citation type="submission" date="2019-03" db="EMBL/GenBank/DDBJ databases">
        <title>Single cell metagenomics reveals metabolic interactions within the superorganism composed of flagellate Streblomastix strix and complex community of Bacteroidetes bacteria on its surface.</title>
        <authorList>
            <person name="Treitli S.C."/>
            <person name="Kolisko M."/>
            <person name="Husnik F."/>
            <person name="Keeling P."/>
            <person name="Hampl V."/>
        </authorList>
    </citation>
    <scope>NUCLEOTIDE SEQUENCE [LARGE SCALE GENOMIC DNA]</scope>
    <source>
        <strain evidence="6">ST1C</strain>
    </source>
</reference>
<dbReference type="PANTHER" id="PTHR23111:SF40">
    <property type="entry name" value="RNA-BINDING PROTEIN INVOLVED IN HETEROCHROMATIN ASSEMBLY-RELATED"/>
    <property type="match status" value="1"/>
</dbReference>